<dbReference type="STRING" id="410332.SAMN04488550_0487"/>
<sequence>MIVNPVRSRVEPRVAFRVDVVVTVAGLLTAAGAHLLPWYASATRPSMTVNGFGQISEPGYQAHVNHLQWMIALATIGAIMLLSVRATGGTDRAWRPIASAVATLAVVGALFSVIAVPETMLRADGVWIAAAGSLVTALGVLLLRRTFSFAAECSPNP</sequence>
<feature type="transmembrane region" description="Helical" evidence="1">
    <location>
        <begin position="66"/>
        <end position="84"/>
    </location>
</feature>
<keyword evidence="1" id="KW-0812">Transmembrane</keyword>
<name>M3UU81_GORML</name>
<gene>
    <name evidence="2" type="ORF">GM1_005_01600</name>
</gene>
<feature type="transmembrane region" description="Helical" evidence="1">
    <location>
        <begin position="96"/>
        <end position="114"/>
    </location>
</feature>
<dbReference type="Proteomes" id="UP000035009">
    <property type="component" value="Unassembled WGS sequence"/>
</dbReference>
<proteinExistence type="predicted"/>
<keyword evidence="1" id="KW-0472">Membrane</keyword>
<dbReference type="EMBL" id="BAOP01000005">
    <property type="protein sequence ID" value="GAC78977.1"/>
    <property type="molecule type" value="Genomic_DNA"/>
</dbReference>
<protein>
    <recommendedName>
        <fullName evidence="4">DUF998 domain-containing protein</fullName>
    </recommendedName>
</protein>
<evidence type="ECO:0000313" key="3">
    <source>
        <dbReference type="Proteomes" id="UP000035009"/>
    </source>
</evidence>
<feature type="transmembrane region" description="Helical" evidence="1">
    <location>
        <begin position="20"/>
        <end position="40"/>
    </location>
</feature>
<reference evidence="2 3" key="1">
    <citation type="submission" date="2013-02" db="EMBL/GenBank/DDBJ databases">
        <title>Whole genome shotgun sequence of Gordonia malaquae NBRC 108250.</title>
        <authorList>
            <person name="Yoshida I."/>
            <person name="Hosoyama A."/>
            <person name="Tsuchikane K."/>
            <person name="Ando Y."/>
            <person name="Baba S."/>
            <person name="Ohji S."/>
            <person name="Hamada M."/>
            <person name="Tamura T."/>
            <person name="Yamazoe A."/>
            <person name="Yamazaki S."/>
            <person name="Fujita N."/>
        </authorList>
    </citation>
    <scope>NUCLEOTIDE SEQUENCE [LARGE SCALE GENOMIC DNA]</scope>
    <source>
        <strain evidence="2 3">NBRC 108250</strain>
    </source>
</reference>
<accession>M3UU81</accession>
<keyword evidence="3" id="KW-1185">Reference proteome</keyword>
<dbReference type="eggNOG" id="ENOG5031W2I">
    <property type="taxonomic scope" value="Bacteria"/>
</dbReference>
<evidence type="ECO:0008006" key="4">
    <source>
        <dbReference type="Google" id="ProtNLM"/>
    </source>
</evidence>
<feature type="transmembrane region" description="Helical" evidence="1">
    <location>
        <begin position="126"/>
        <end position="143"/>
    </location>
</feature>
<comment type="caution">
    <text evidence="2">The sequence shown here is derived from an EMBL/GenBank/DDBJ whole genome shotgun (WGS) entry which is preliminary data.</text>
</comment>
<keyword evidence="1" id="KW-1133">Transmembrane helix</keyword>
<organism evidence="2 3">
    <name type="scientific">Gordonia malaquae NBRC 108250</name>
    <dbReference type="NCBI Taxonomy" id="1223542"/>
    <lineage>
        <taxon>Bacteria</taxon>
        <taxon>Bacillati</taxon>
        <taxon>Actinomycetota</taxon>
        <taxon>Actinomycetes</taxon>
        <taxon>Mycobacteriales</taxon>
        <taxon>Gordoniaceae</taxon>
        <taxon>Gordonia</taxon>
    </lineage>
</organism>
<evidence type="ECO:0000313" key="2">
    <source>
        <dbReference type="EMBL" id="GAC78977.1"/>
    </source>
</evidence>
<dbReference type="AlphaFoldDB" id="M3UU81"/>
<evidence type="ECO:0000256" key="1">
    <source>
        <dbReference type="SAM" id="Phobius"/>
    </source>
</evidence>